<accession>A0ABD3T725</accession>
<protein>
    <submittedName>
        <fullName evidence="1">Uncharacterized protein</fullName>
    </submittedName>
</protein>
<evidence type="ECO:0000313" key="1">
    <source>
        <dbReference type="EMBL" id="KAL3832436.1"/>
    </source>
</evidence>
<name>A0ABD3T725_SINWO</name>
<dbReference type="Proteomes" id="UP001634394">
    <property type="component" value="Unassembled WGS sequence"/>
</dbReference>
<keyword evidence="2" id="KW-1185">Reference proteome</keyword>
<dbReference type="EMBL" id="JBJQND010000019">
    <property type="protein sequence ID" value="KAL3832436.1"/>
    <property type="molecule type" value="Genomic_DNA"/>
</dbReference>
<dbReference type="AlphaFoldDB" id="A0ABD3T725"/>
<sequence>MISRYRHIVDSKVYFDTKRIETKEGSFKECKFGAQEIDLRGMEPEKKRPGIAKLYSFKSEGAYILRPKGNTPILYYGKLEHGGISYDGI</sequence>
<organism evidence="1 2">
    <name type="scientific">Sinanodonta woodiana</name>
    <name type="common">Chinese pond mussel</name>
    <name type="synonym">Anodonta woodiana</name>
    <dbReference type="NCBI Taxonomy" id="1069815"/>
    <lineage>
        <taxon>Eukaryota</taxon>
        <taxon>Metazoa</taxon>
        <taxon>Spiralia</taxon>
        <taxon>Lophotrochozoa</taxon>
        <taxon>Mollusca</taxon>
        <taxon>Bivalvia</taxon>
        <taxon>Autobranchia</taxon>
        <taxon>Heteroconchia</taxon>
        <taxon>Palaeoheterodonta</taxon>
        <taxon>Unionida</taxon>
        <taxon>Unionoidea</taxon>
        <taxon>Unionidae</taxon>
        <taxon>Unioninae</taxon>
        <taxon>Sinanodonta</taxon>
    </lineage>
</organism>
<reference evidence="1 2" key="1">
    <citation type="submission" date="2024-11" db="EMBL/GenBank/DDBJ databases">
        <title>Chromosome-level genome assembly of the freshwater bivalve Anodonta woodiana.</title>
        <authorList>
            <person name="Chen X."/>
        </authorList>
    </citation>
    <scope>NUCLEOTIDE SEQUENCE [LARGE SCALE GENOMIC DNA]</scope>
    <source>
        <strain evidence="1">MN2024</strain>
        <tissue evidence="1">Gills</tissue>
    </source>
</reference>
<gene>
    <name evidence="1" type="ORF">ACJMK2_024079</name>
</gene>
<comment type="caution">
    <text evidence="1">The sequence shown here is derived from an EMBL/GenBank/DDBJ whole genome shotgun (WGS) entry which is preliminary data.</text>
</comment>
<proteinExistence type="predicted"/>
<evidence type="ECO:0000313" key="2">
    <source>
        <dbReference type="Proteomes" id="UP001634394"/>
    </source>
</evidence>